<reference evidence="1 2" key="1">
    <citation type="submission" date="2017-12" db="EMBL/GenBank/DDBJ databases">
        <title>Comparative genomics of Botrytis spp.</title>
        <authorList>
            <person name="Valero-Jimenez C.A."/>
            <person name="Tapia P."/>
            <person name="Veloso J."/>
            <person name="Silva-Moreno E."/>
            <person name="Staats M."/>
            <person name="Valdes J.H."/>
            <person name="Van Kan J.A.L."/>
        </authorList>
    </citation>
    <scope>NUCLEOTIDE SEQUENCE [LARGE SCALE GENOMIC DNA]</scope>
    <source>
        <strain evidence="1 2">MUCL3349</strain>
    </source>
</reference>
<protein>
    <submittedName>
        <fullName evidence="1">Uncharacterized protein</fullName>
    </submittedName>
</protein>
<proteinExistence type="predicted"/>
<evidence type="ECO:0000313" key="1">
    <source>
        <dbReference type="EMBL" id="TGO88923.1"/>
    </source>
</evidence>
<organism evidence="1 2">
    <name type="scientific">Botrytis porri</name>
    <dbReference type="NCBI Taxonomy" id="87229"/>
    <lineage>
        <taxon>Eukaryota</taxon>
        <taxon>Fungi</taxon>
        <taxon>Dikarya</taxon>
        <taxon>Ascomycota</taxon>
        <taxon>Pezizomycotina</taxon>
        <taxon>Leotiomycetes</taxon>
        <taxon>Helotiales</taxon>
        <taxon>Sclerotiniaceae</taxon>
        <taxon>Botrytis</taxon>
    </lineage>
</organism>
<evidence type="ECO:0000313" key="2">
    <source>
        <dbReference type="Proteomes" id="UP000297280"/>
    </source>
</evidence>
<sequence>MSPKAPPAFKKQQEEDQTVARWQAENLIFICHVLSKMKGSKNLHINFYDDTGRSSEMSLLDPLMSIKNVENFDVELTWALERAVDP</sequence>
<dbReference type="AlphaFoldDB" id="A0A4Z1KX45"/>
<dbReference type="EMBL" id="PQXO01000134">
    <property type="protein sequence ID" value="TGO88923.1"/>
    <property type="molecule type" value="Genomic_DNA"/>
</dbReference>
<gene>
    <name evidence="1" type="ORF">BPOR_0134g00100</name>
</gene>
<dbReference type="STRING" id="87229.A0A4Z1KX45"/>
<name>A0A4Z1KX45_9HELO</name>
<accession>A0A4Z1KX45</accession>
<comment type="caution">
    <text evidence="1">The sequence shown here is derived from an EMBL/GenBank/DDBJ whole genome shotgun (WGS) entry which is preliminary data.</text>
</comment>
<keyword evidence="2" id="KW-1185">Reference proteome</keyword>
<dbReference type="Proteomes" id="UP000297280">
    <property type="component" value="Unassembled WGS sequence"/>
</dbReference>